<name>A0A7G5GSK9_9BACT</name>
<dbReference type="Pfam" id="PF00535">
    <property type="entry name" value="Glycos_transf_2"/>
    <property type="match status" value="1"/>
</dbReference>
<sequence>MNGVSVVICCYNSAQRLTKTIEHIVKQEITSAIKWELIIVDNNSTDDTAETANLVWTEYNITNINFKIVFEEKQGLNNARLKGIAEATYEYILLCDDDNWLCPTYIETAYSIMTNNPNIGVLGGFSEPISEFGLPLWFTTFQYAYAVGAQNLYSGDVSSRGYLWGAGMIFKKSVFTKLLTSGFRFQVSDRSGSSLECGGDSELCRWFLIAGYQLWYDERLKFKHFIPANRLEKKIR</sequence>
<dbReference type="RefSeq" id="WP_182459127.1">
    <property type="nucleotide sequence ID" value="NZ_CP059732.1"/>
</dbReference>
<organism evidence="2 3">
    <name type="scientific">Spirosoma foliorum</name>
    <dbReference type="NCBI Taxonomy" id="2710596"/>
    <lineage>
        <taxon>Bacteria</taxon>
        <taxon>Pseudomonadati</taxon>
        <taxon>Bacteroidota</taxon>
        <taxon>Cytophagia</taxon>
        <taxon>Cytophagales</taxon>
        <taxon>Cytophagaceae</taxon>
        <taxon>Spirosoma</taxon>
    </lineage>
</organism>
<evidence type="ECO:0000313" key="3">
    <source>
        <dbReference type="Proteomes" id="UP000515369"/>
    </source>
</evidence>
<dbReference type="InterPro" id="IPR050834">
    <property type="entry name" value="Glycosyltransf_2"/>
</dbReference>
<keyword evidence="2" id="KW-0808">Transferase</keyword>
<dbReference type="PANTHER" id="PTHR43685:SF2">
    <property type="entry name" value="GLYCOSYLTRANSFERASE 2-LIKE DOMAIN-CONTAINING PROTEIN"/>
    <property type="match status" value="1"/>
</dbReference>
<feature type="domain" description="Glycosyltransferase 2-like" evidence="1">
    <location>
        <begin position="5"/>
        <end position="175"/>
    </location>
</feature>
<dbReference type="KEGG" id="sfol:H3H32_28510"/>
<reference evidence="2 3" key="1">
    <citation type="submission" date="2020-07" db="EMBL/GenBank/DDBJ databases">
        <title>Spirosoma foliorum sp. nov., isolated from the leaves on the Nejang mountain Korea, Republic of.</title>
        <authorList>
            <person name="Ho H."/>
            <person name="Lee Y.-J."/>
            <person name="Nurcahyanto D.-A."/>
            <person name="Kim S.-G."/>
        </authorList>
    </citation>
    <scope>NUCLEOTIDE SEQUENCE [LARGE SCALE GENOMIC DNA]</scope>
    <source>
        <strain evidence="2 3">PL0136</strain>
    </source>
</reference>
<dbReference type="Gene3D" id="3.90.550.10">
    <property type="entry name" value="Spore Coat Polysaccharide Biosynthesis Protein SpsA, Chain A"/>
    <property type="match status" value="1"/>
</dbReference>
<dbReference type="InterPro" id="IPR001173">
    <property type="entry name" value="Glyco_trans_2-like"/>
</dbReference>
<dbReference type="EMBL" id="CP059732">
    <property type="protein sequence ID" value="QMW01851.1"/>
    <property type="molecule type" value="Genomic_DNA"/>
</dbReference>
<dbReference type="PANTHER" id="PTHR43685">
    <property type="entry name" value="GLYCOSYLTRANSFERASE"/>
    <property type="match status" value="1"/>
</dbReference>
<dbReference type="AlphaFoldDB" id="A0A7G5GSK9"/>
<dbReference type="SUPFAM" id="SSF53448">
    <property type="entry name" value="Nucleotide-diphospho-sugar transferases"/>
    <property type="match status" value="1"/>
</dbReference>
<accession>A0A7G5GSK9</accession>
<dbReference type="GO" id="GO:0016740">
    <property type="term" value="F:transferase activity"/>
    <property type="evidence" value="ECO:0007669"/>
    <property type="project" value="UniProtKB-KW"/>
</dbReference>
<evidence type="ECO:0000259" key="1">
    <source>
        <dbReference type="Pfam" id="PF00535"/>
    </source>
</evidence>
<dbReference type="CDD" id="cd00761">
    <property type="entry name" value="Glyco_tranf_GTA_type"/>
    <property type="match status" value="1"/>
</dbReference>
<dbReference type="Proteomes" id="UP000515369">
    <property type="component" value="Chromosome"/>
</dbReference>
<gene>
    <name evidence="2" type="ORF">H3H32_28510</name>
</gene>
<protein>
    <submittedName>
        <fullName evidence="2">Glycosyltransferase family 2 protein</fullName>
    </submittedName>
</protein>
<proteinExistence type="predicted"/>
<keyword evidence="3" id="KW-1185">Reference proteome</keyword>
<dbReference type="InterPro" id="IPR029044">
    <property type="entry name" value="Nucleotide-diphossugar_trans"/>
</dbReference>
<evidence type="ECO:0000313" key="2">
    <source>
        <dbReference type="EMBL" id="QMW01851.1"/>
    </source>
</evidence>